<keyword evidence="4" id="KW-1185">Reference proteome</keyword>
<keyword evidence="1" id="KW-0732">Signal</keyword>
<reference evidence="4" key="1">
    <citation type="journal article" date="2023" name="Int. J. Syst. Evol. Microbiol.">
        <title>Mesoterricola silvestris gen. nov., sp. nov., Mesoterricola sediminis sp. nov., Geothrix oryzae sp. nov., Geothrix edaphica sp. nov., Geothrix rubra sp. nov., and Geothrix limicola sp. nov., six novel members of Acidobacteriota isolated from soils.</title>
        <authorList>
            <person name="Itoh H."/>
            <person name="Sugisawa Y."/>
            <person name="Mise K."/>
            <person name="Xu Z."/>
            <person name="Kuniyasu M."/>
            <person name="Ushijima N."/>
            <person name="Kawano K."/>
            <person name="Kobayashi E."/>
            <person name="Shiratori Y."/>
            <person name="Masuda Y."/>
            <person name="Senoo K."/>
        </authorList>
    </citation>
    <scope>NUCLEOTIDE SEQUENCE [LARGE SCALE GENOMIC DNA]</scope>
    <source>
        <strain evidence="4">W79</strain>
    </source>
</reference>
<feature type="signal peptide" evidence="1">
    <location>
        <begin position="1"/>
        <end position="22"/>
    </location>
</feature>
<organism evidence="3 4">
    <name type="scientific">Mesoterricola silvestris</name>
    <dbReference type="NCBI Taxonomy" id="2927979"/>
    <lineage>
        <taxon>Bacteria</taxon>
        <taxon>Pseudomonadati</taxon>
        <taxon>Acidobacteriota</taxon>
        <taxon>Holophagae</taxon>
        <taxon>Holophagales</taxon>
        <taxon>Holophagaceae</taxon>
        <taxon>Mesoterricola</taxon>
    </lineage>
</organism>
<evidence type="ECO:0000313" key="4">
    <source>
        <dbReference type="Proteomes" id="UP001238179"/>
    </source>
</evidence>
<feature type="domain" description="Alginate export" evidence="2">
    <location>
        <begin position="195"/>
        <end position="428"/>
    </location>
</feature>
<gene>
    <name evidence="3" type="ORF">METEAL_10080</name>
</gene>
<dbReference type="InterPro" id="IPR025388">
    <property type="entry name" value="Alginate_export_dom"/>
</dbReference>
<evidence type="ECO:0000313" key="3">
    <source>
        <dbReference type="EMBL" id="BDU71834.1"/>
    </source>
</evidence>
<dbReference type="AlphaFoldDB" id="A0AA48GL81"/>
<proteinExistence type="predicted"/>
<name>A0AA48GL81_9BACT</name>
<dbReference type="EMBL" id="AP027080">
    <property type="protein sequence ID" value="BDU71834.1"/>
    <property type="molecule type" value="Genomic_DNA"/>
</dbReference>
<protein>
    <recommendedName>
        <fullName evidence="2">Alginate export domain-containing protein</fullName>
    </recommendedName>
</protein>
<accession>A0AA48GL81</accession>
<sequence length="443" mass="49880">MRMSCRTFVTALSATLALSAQAPNTLDLGFEERVRSEEWNNITDHSDRINDGHLHYRMRTRLWAQYNIGKDLELAAGIAQENRKVVRPDVAYNGRQIFFETLSVNWRFSPGWAVKVGRQDIMRGEGFVFMDGSALDGSRCAYMNAIDLTRNLGTASKLEFIAISNPRQDKYLPRLNDPNDLNLVQRLTEWDEQALALYYTGKEIKDSTIDAYAVYKTETNDYRARANAMFQPDRHLGTVGGRVDRGFGGGWSANAELAYQFGTQAANPAQNVGSKDIGAYGGYARVKKAFEASWKPRVSLGYTVLSGTDPHSNRIGGWDPLFSRWPKWSELYIYSQPAEKGVGYWTNTGMFEAEVRVTPVRNFDLRATYYKMSAMEAPAAVAGQFGSGKDRGGLAQLRADLKVNESFKGHVLYERLTPGSFYGAQDPGYFFRMEVTYTFKARI</sequence>
<feature type="chain" id="PRO_5041235810" description="Alginate export domain-containing protein" evidence="1">
    <location>
        <begin position="23"/>
        <end position="443"/>
    </location>
</feature>
<dbReference type="KEGG" id="msil:METEAL_10080"/>
<evidence type="ECO:0000259" key="2">
    <source>
        <dbReference type="Pfam" id="PF13372"/>
    </source>
</evidence>
<dbReference type="Pfam" id="PF13372">
    <property type="entry name" value="Alginate_exp"/>
    <property type="match status" value="1"/>
</dbReference>
<dbReference type="Proteomes" id="UP001238179">
    <property type="component" value="Chromosome"/>
</dbReference>
<dbReference type="RefSeq" id="WP_316414735.1">
    <property type="nucleotide sequence ID" value="NZ_AP027080.1"/>
</dbReference>
<evidence type="ECO:0000256" key="1">
    <source>
        <dbReference type="SAM" id="SignalP"/>
    </source>
</evidence>